<evidence type="ECO:0000313" key="3">
    <source>
        <dbReference type="EMBL" id="MCE2595878.1"/>
    </source>
</evidence>
<dbReference type="HAMAP" id="MF_00758">
    <property type="entry name" value="UPF0301"/>
    <property type="match status" value="1"/>
</dbReference>
<dbReference type="PANTHER" id="PTHR30327">
    <property type="entry name" value="UNCHARACTERIZED PROTEIN YQGE"/>
    <property type="match status" value="1"/>
</dbReference>
<proteinExistence type="inferred from homology"/>
<evidence type="ECO:0000256" key="1">
    <source>
        <dbReference type="ARBA" id="ARBA00009600"/>
    </source>
</evidence>
<protein>
    <recommendedName>
        <fullName evidence="2">UPF0301 protein K6Y31_13780</fullName>
    </recommendedName>
</protein>
<dbReference type="Pfam" id="PF02622">
    <property type="entry name" value="DUF179"/>
    <property type="match status" value="1"/>
</dbReference>
<comment type="similarity">
    <text evidence="1 2">Belongs to the UPF0301 (AlgH) family.</text>
</comment>
<evidence type="ECO:0000256" key="2">
    <source>
        <dbReference type="HAMAP-Rule" id="MF_00758"/>
    </source>
</evidence>
<name>A0ABS8WDV5_9GAMM</name>
<sequence>MQSLKNHFLVAMPNLEGPYFERSVVYVCDHNEEGAMGLVVNLAINLKLGELLEQLEITPDPAHQKSLAMPVMQGGPVAVDRGFVIHSPIEGFSSSLKMSDEIMVTTSKDILQTLGTDNEPKHFLMALGYAGWEAGQLEQELIHNGWLIVPADSKIMFDTPIHRRWEEAANALGVDVWQLSSQAGHA</sequence>
<dbReference type="EMBL" id="JAIMJA010000014">
    <property type="protein sequence ID" value="MCE2595878.1"/>
    <property type="molecule type" value="Genomic_DNA"/>
</dbReference>
<dbReference type="Proteomes" id="UP001201273">
    <property type="component" value="Unassembled WGS sequence"/>
</dbReference>
<organism evidence="3 4">
    <name type="scientific">Motilimonas cestriensis</name>
    <dbReference type="NCBI Taxonomy" id="2742685"/>
    <lineage>
        <taxon>Bacteria</taxon>
        <taxon>Pseudomonadati</taxon>
        <taxon>Pseudomonadota</taxon>
        <taxon>Gammaproteobacteria</taxon>
        <taxon>Alteromonadales</taxon>
        <taxon>Alteromonadales genera incertae sedis</taxon>
        <taxon>Motilimonas</taxon>
    </lineage>
</organism>
<reference evidence="3 4" key="1">
    <citation type="journal article" date="2022" name="Environ. Microbiol. Rep.">
        <title>Eco-phylogenetic analyses reveal divergent evolution of vitamin B12 metabolism in the marine bacterial family 'Psychromonadaceae'.</title>
        <authorList>
            <person name="Jin X."/>
            <person name="Yang Y."/>
            <person name="Cao H."/>
            <person name="Gao B."/>
            <person name="Zhao Z."/>
        </authorList>
    </citation>
    <scope>NUCLEOTIDE SEQUENCE [LARGE SCALE GENOMIC DNA]</scope>
    <source>
        <strain evidence="3 4">MKS20</strain>
    </source>
</reference>
<comment type="caution">
    <text evidence="3">The sequence shown here is derived from an EMBL/GenBank/DDBJ whole genome shotgun (WGS) entry which is preliminary data.</text>
</comment>
<accession>A0ABS8WDV5</accession>
<dbReference type="SUPFAM" id="SSF143456">
    <property type="entry name" value="VC0467-like"/>
    <property type="match status" value="1"/>
</dbReference>
<evidence type="ECO:0000313" key="4">
    <source>
        <dbReference type="Proteomes" id="UP001201273"/>
    </source>
</evidence>
<gene>
    <name evidence="3" type="ORF">K6Y31_13780</name>
</gene>
<dbReference type="PANTHER" id="PTHR30327:SF1">
    <property type="entry name" value="UPF0301 PROTEIN YQGE"/>
    <property type="match status" value="1"/>
</dbReference>
<dbReference type="RefSeq" id="WP_233053654.1">
    <property type="nucleotide sequence ID" value="NZ_JAIMJA010000014.1"/>
</dbReference>
<dbReference type="NCBIfam" id="NF001266">
    <property type="entry name" value="PRK00228.1-1"/>
    <property type="match status" value="1"/>
</dbReference>
<dbReference type="InterPro" id="IPR003774">
    <property type="entry name" value="AlgH-like"/>
</dbReference>
<keyword evidence="4" id="KW-1185">Reference proteome</keyword>
<dbReference type="Gene3D" id="3.40.1740.10">
    <property type="entry name" value="VC0467-like"/>
    <property type="match status" value="1"/>
</dbReference>